<proteinExistence type="inferred from homology"/>
<evidence type="ECO:0000313" key="3">
    <source>
        <dbReference type="EMBL" id="MEQ2190052.1"/>
    </source>
</evidence>
<feature type="domain" description="MoeA C-terminal" evidence="2">
    <location>
        <begin position="1"/>
        <end position="72"/>
    </location>
</feature>
<keyword evidence="1" id="KW-0460">Magnesium</keyword>
<sequence>LSCDVKLDPRPEYHRCILTWHHQEPLPWAQSTGNQVSSRLMSMRSANGLLMLPPKTEQYVELHKGEVVDVMVIGRL</sequence>
<comment type="function">
    <text evidence="1">Catalyzes two steps in the biosynthesis of the molybdenum cofactor. In the first step, molybdopterin is adenylated. Subsequently, molybdate is inserted into adenylated molybdopterin and AMP is released.</text>
</comment>
<evidence type="ECO:0000259" key="2">
    <source>
        <dbReference type="Pfam" id="PF03454"/>
    </source>
</evidence>
<organism evidence="3 4">
    <name type="scientific">Goodea atripinnis</name>
    <dbReference type="NCBI Taxonomy" id="208336"/>
    <lineage>
        <taxon>Eukaryota</taxon>
        <taxon>Metazoa</taxon>
        <taxon>Chordata</taxon>
        <taxon>Craniata</taxon>
        <taxon>Vertebrata</taxon>
        <taxon>Euteleostomi</taxon>
        <taxon>Actinopterygii</taxon>
        <taxon>Neopterygii</taxon>
        <taxon>Teleostei</taxon>
        <taxon>Neoteleostei</taxon>
        <taxon>Acanthomorphata</taxon>
        <taxon>Ovalentaria</taxon>
        <taxon>Atherinomorphae</taxon>
        <taxon>Cyprinodontiformes</taxon>
        <taxon>Goodeidae</taxon>
        <taxon>Goodea</taxon>
    </lineage>
</organism>
<dbReference type="EMBL" id="JAHRIO010095378">
    <property type="protein sequence ID" value="MEQ2190052.1"/>
    <property type="molecule type" value="Genomic_DNA"/>
</dbReference>
<dbReference type="Pfam" id="PF03454">
    <property type="entry name" value="MoeA_C"/>
    <property type="match status" value="1"/>
</dbReference>
<evidence type="ECO:0000313" key="4">
    <source>
        <dbReference type="Proteomes" id="UP001476798"/>
    </source>
</evidence>
<keyword evidence="1" id="KW-0808">Transferase</keyword>
<feature type="non-terminal residue" evidence="3">
    <location>
        <position position="1"/>
    </location>
</feature>
<gene>
    <name evidence="3" type="ORF">GOODEAATRI_031529</name>
</gene>
<accession>A0ABV0Q2P0</accession>
<comment type="catalytic activity">
    <reaction evidence="1">
        <text>molybdopterin + ATP + H(+) = adenylyl-molybdopterin + diphosphate</text>
        <dbReference type="Rhea" id="RHEA:31331"/>
        <dbReference type="ChEBI" id="CHEBI:15378"/>
        <dbReference type="ChEBI" id="CHEBI:30616"/>
        <dbReference type="ChEBI" id="CHEBI:33019"/>
        <dbReference type="ChEBI" id="CHEBI:58698"/>
        <dbReference type="ChEBI" id="CHEBI:62727"/>
    </reaction>
</comment>
<dbReference type="PANTHER" id="PTHR10192">
    <property type="entry name" value="MOLYBDOPTERIN BIOSYNTHESIS PROTEIN"/>
    <property type="match status" value="1"/>
</dbReference>
<reference evidence="3 4" key="1">
    <citation type="submission" date="2021-06" db="EMBL/GenBank/DDBJ databases">
        <authorList>
            <person name="Palmer J.M."/>
        </authorList>
    </citation>
    <scope>NUCLEOTIDE SEQUENCE [LARGE SCALE GENOMIC DNA]</scope>
    <source>
        <strain evidence="3 4">GA_2019</strain>
        <tissue evidence="3">Muscle</tissue>
    </source>
</reference>
<comment type="similarity">
    <text evidence="1">Belongs to the MoeA family.</text>
</comment>
<dbReference type="Gene3D" id="2.40.340.10">
    <property type="entry name" value="MoeA, C-terminal, domain IV"/>
    <property type="match status" value="1"/>
</dbReference>
<dbReference type="Proteomes" id="UP001476798">
    <property type="component" value="Unassembled WGS sequence"/>
</dbReference>
<dbReference type="InterPro" id="IPR005111">
    <property type="entry name" value="MoeA_C_domain_IV"/>
</dbReference>
<dbReference type="PANTHER" id="PTHR10192:SF5">
    <property type="entry name" value="GEPHYRIN"/>
    <property type="match status" value="1"/>
</dbReference>
<protein>
    <recommendedName>
        <fullName evidence="2">MoeA C-terminal domain-containing protein</fullName>
    </recommendedName>
</protein>
<comment type="cofactor">
    <cofactor evidence="1">
        <name>Mg(2+)</name>
        <dbReference type="ChEBI" id="CHEBI:18420"/>
    </cofactor>
</comment>
<dbReference type="InterPro" id="IPR038987">
    <property type="entry name" value="MoeA-like"/>
</dbReference>
<evidence type="ECO:0000256" key="1">
    <source>
        <dbReference type="RuleBase" id="RU365090"/>
    </source>
</evidence>
<comment type="catalytic activity">
    <reaction evidence="1">
        <text>adenylyl-molybdopterin + molybdate = Mo-molybdopterin + AMP + H(+)</text>
        <dbReference type="Rhea" id="RHEA:35047"/>
        <dbReference type="ChEBI" id="CHEBI:15378"/>
        <dbReference type="ChEBI" id="CHEBI:36264"/>
        <dbReference type="ChEBI" id="CHEBI:62727"/>
        <dbReference type="ChEBI" id="CHEBI:71302"/>
        <dbReference type="ChEBI" id="CHEBI:456215"/>
    </reaction>
</comment>
<keyword evidence="4" id="KW-1185">Reference proteome</keyword>
<keyword evidence="1" id="KW-0479">Metal-binding</keyword>
<dbReference type="SUPFAM" id="SSF63867">
    <property type="entry name" value="MoeA C-terminal domain-like"/>
    <property type="match status" value="1"/>
</dbReference>
<keyword evidence="1" id="KW-0501">Molybdenum cofactor biosynthesis</keyword>
<name>A0ABV0Q2P0_9TELE</name>
<comment type="pathway">
    <text evidence="1">Cofactor biosynthesis; molybdopterin biosynthesis.</text>
</comment>
<keyword evidence="1" id="KW-0500">Molybdenum</keyword>
<dbReference type="InterPro" id="IPR036688">
    <property type="entry name" value="MoeA_C_domain_IV_sf"/>
</dbReference>
<comment type="caution">
    <text evidence="3">The sequence shown here is derived from an EMBL/GenBank/DDBJ whole genome shotgun (WGS) entry which is preliminary data.</text>
</comment>